<reference evidence="1" key="1">
    <citation type="journal article" date="2021" name="Proc. Natl. Acad. Sci. U.S.A.">
        <title>A Catalog of Tens of Thousands of Viruses from Human Metagenomes Reveals Hidden Associations with Chronic Diseases.</title>
        <authorList>
            <person name="Tisza M.J."/>
            <person name="Buck C.B."/>
        </authorList>
    </citation>
    <scope>NUCLEOTIDE SEQUENCE</scope>
    <source>
        <strain evidence="1">CtWT735</strain>
    </source>
</reference>
<organism evidence="1">
    <name type="scientific">Siphoviridae sp. ctWT735</name>
    <dbReference type="NCBI Taxonomy" id="2825538"/>
    <lineage>
        <taxon>Viruses</taxon>
        <taxon>Duplodnaviria</taxon>
        <taxon>Heunggongvirae</taxon>
        <taxon>Uroviricota</taxon>
        <taxon>Caudoviricetes</taxon>
    </lineage>
</organism>
<protein>
    <submittedName>
        <fullName evidence="1">Nucelotide kinase</fullName>
    </submittedName>
</protein>
<dbReference type="InterPro" id="IPR021739">
    <property type="entry name" value="SaV-like"/>
</dbReference>
<accession>A0A8S5TU42</accession>
<keyword evidence="1" id="KW-0808">Transferase</keyword>
<sequence length="94" mass="10693">MIATENYTGDLIDKHEDVVNHPSHYTSSGEIECIDAIDACISTYKVPVHAGLVWQVIKYLWRAPLKGHYAEDIHKAKWYLDRLVMKLDGGNNPL</sequence>
<evidence type="ECO:0000313" key="1">
    <source>
        <dbReference type="EMBL" id="DAF85725.1"/>
    </source>
</evidence>
<name>A0A8S5TU42_9CAUD</name>
<dbReference type="GO" id="GO:0016301">
    <property type="term" value="F:kinase activity"/>
    <property type="evidence" value="ECO:0007669"/>
    <property type="project" value="UniProtKB-KW"/>
</dbReference>
<dbReference type="EMBL" id="BK015930">
    <property type="protein sequence ID" value="DAF85725.1"/>
    <property type="molecule type" value="Genomic_DNA"/>
</dbReference>
<proteinExistence type="predicted"/>
<keyword evidence="1" id="KW-0418">Kinase</keyword>
<dbReference type="Pfam" id="PF11753">
    <property type="entry name" value="DUF3310"/>
    <property type="match status" value="1"/>
</dbReference>